<evidence type="ECO:0000256" key="2">
    <source>
        <dbReference type="ARBA" id="ARBA00022963"/>
    </source>
</evidence>
<dbReference type="Proteomes" id="UP001595729">
    <property type="component" value="Unassembled WGS sequence"/>
</dbReference>
<organism evidence="5 6">
    <name type="scientific">Hydrogenophaga luteola</name>
    <dbReference type="NCBI Taxonomy" id="1591122"/>
    <lineage>
        <taxon>Bacteria</taxon>
        <taxon>Pseudomonadati</taxon>
        <taxon>Pseudomonadota</taxon>
        <taxon>Betaproteobacteria</taxon>
        <taxon>Burkholderiales</taxon>
        <taxon>Comamonadaceae</taxon>
        <taxon>Hydrogenophaga</taxon>
    </lineage>
</organism>
<dbReference type="SUPFAM" id="SSF53474">
    <property type="entry name" value="alpha/beta-Hydrolases"/>
    <property type="match status" value="1"/>
</dbReference>
<dbReference type="InterPro" id="IPR016986">
    <property type="entry name" value="UCP031982_abhydr"/>
</dbReference>
<gene>
    <name evidence="5" type="ORF">ACFOPI_15835</name>
</gene>
<reference evidence="6" key="1">
    <citation type="journal article" date="2019" name="Int. J. Syst. Evol. Microbiol.">
        <title>The Global Catalogue of Microorganisms (GCM) 10K type strain sequencing project: providing services to taxonomists for standard genome sequencing and annotation.</title>
        <authorList>
            <consortium name="The Broad Institute Genomics Platform"/>
            <consortium name="The Broad Institute Genome Sequencing Center for Infectious Disease"/>
            <person name="Wu L."/>
            <person name="Ma J."/>
        </authorList>
    </citation>
    <scope>NUCLEOTIDE SEQUENCE [LARGE SCALE GENOMIC DNA]</scope>
    <source>
        <strain evidence="6">KCTC 42501</strain>
    </source>
</reference>
<keyword evidence="1 5" id="KW-0378">Hydrolase</keyword>
<dbReference type="EMBL" id="JBHRXX010000007">
    <property type="protein sequence ID" value="MFC3685075.1"/>
    <property type="molecule type" value="Genomic_DNA"/>
</dbReference>
<accession>A0ABV7W6E6</accession>
<dbReference type="Gene3D" id="3.40.50.1820">
    <property type="entry name" value="alpha/beta hydrolase"/>
    <property type="match status" value="1"/>
</dbReference>
<dbReference type="PANTHER" id="PTHR10272:SF13">
    <property type="entry name" value="POLY(ETHYLENE TEREPHTHALATE) HYDROLASE"/>
    <property type="match status" value="1"/>
</dbReference>
<protein>
    <submittedName>
        <fullName evidence="5">Alpha/beta hydrolase family protein</fullName>
    </submittedName>
</protein>
<dbReference type="InterPro" id="IPR029058">
    <property type="entry name" value="AB_hydrolase_fold"/>
</dbReference>
<evidence type="ECO:0000256" key="3">
    <source>
        <dbReference type="ARBA" id="ARBA00023098"/>
    </source>
</evidence>
<keyword evidence="3" id="KW-0443">Lipid metabolism</keyword>
<dbReference type="RefSeq" id="WP_382175725.1">
    <property type="nucleotide sequence ID" value="NZ_JBHRXX010000007.1"/>
</dbReference>
<evidence type="ECO:0000256" key="1">
    <source>
        <dbReference type="ARBA" id="ARBA00022801"/>
    </source>
</evidence>
<proteinExistence type="predicted"/>
<keyword evidence="4" id="KW-0732">Signal</keyword>
<dbReference type="PIRSF" id="PIRSF031982">
    <property type="entry name" value="UCP031982_abhydr"/>
    <property type="match status" value="1"/>
</dbReference>
<keyword evidence="2" id="KW-0442">Lipid degradation</keyword>
<evidence type="ECO:0000256" key="4">
    <source>
        <dbReference type="SAM" id="SignalP"/>
    </source>
</evidence>
<keyword evidence="6" id="KW-1185">Reference proteome</keyword>
<feature type="signal peptide" evidence="4">
    <location>
        <begin position="1"/>
        <end position="24"/>
    </location>
</feature>
<sequence length="358" mass="38761">MSPSHMLRTLAIGATWMTSLAAQAQVGLLHWHAQARPVTLVYPTEAASRPTAFGPFTLDVAMNATPSPGRRRLIVMSHGTAGSPVPDHALAATLARAGFVVAQLVHDGDNHQDQRLAGPESFQRRPQEAVGVIEALAADPAWSARLDLSKVGVHGMSAGGVTALSLAGAQWRTLNLVRHCNAHLRDDEAFCFNGALTPEKRAERQARFDRARWWPDFVLPAEIKVWQGGRTPGADQPDPRPDPRIASVTAAVPVSAIFSAESLARIRVPVGIVSAQRDEVLVPRFHSEHVLRHCGACTRLADLPGGHFDVLWPWPESVAREVAAQQVRGGLPTPGFDPALRIEAHARIAAFHRQHLQP</sequence>
<evidence type="ECO:0000313" key="5">
    <source>
        <dbReference type="EMBL" id="MFC3685075.1"/>
    </source>
</evidence>
<feature type="chain" id="PRO_5047263763" evidence="4">
    <location>
        <begin position="25"/>
        <end position="358"/>
    </location>
</feature>
<dbReference type="GO" id="GO:0016787">
    <property type="term" value="F:hydrolase activity"/>
    <property type="evidence" value="ECO:0007669"/>
    <property type="project" value="UniProtKB-KW"/>
</dbReference>
<evidence type="ECO:0000313" key="6">
    <source>
        <dbReference type="Proteomes" id="UP001595729"/>
    </source>
</evidence>
<dbReference type="PANTHER" id="PTHR10272">
    <property type="entry name" value="PLATELET-ACTIVATING FACTOR ACETYLHYDROLASE"/>
    <property type="match status" value="1"/>
</dbReference>
<comment type="caution">
    <text evidence="5">The sequence shown here is derived from an EMBL/GenBank/DDBJ whole genome shotgun (WGS) entry which is preliminary data.</text>
</comment>
<name>A0ABV7W6E6_9BURK</name>